<dbReference type="PROSITE" id="PS50231">
    <property type="entry name" value="RICIN_B_LECTIN"/>
    <property type="match status" value="1"/>
</dbReference>
<evidence type="ECO:0000256" key="4">
    <source>
        <dbReference type="SAM" id="SignalP"/>
    </source>
</evidence>
<reference evidence="5 6" key="1">
    <citation type="journal article" date="2013" name="Curr. Biol.">
        <title>The Genome of the Foraminiferan Reticulomyxa filosa.</title>
        <authorList>
            <person name="Glockner G."/>
            <person name="Hulsmann N."/>
            <person name="Schleicher M."/>
            <person name="Noegel A.A."/>
            <person name="Eichinger L."/>
            <person name="Gallinger C."/>
            <person name="Pawlowski J."/>
            <person name="Sierra R."/>
            <person name="Euteneuer U."/>
            <person name="Pillet L."/>
            <person name="Moustafa A."/>
            <person name="Platzer M."/>
            <person name="Groth M."/>
            <person name="Szafranski K."/>
            <person name="Schliwa M."/>
        </authorList>
    </citation>
    <scope>NUCLEOTIDE SEQUENCE [LARGE SCALE GENOMIC DNA]</scope>
</reference>
<evidence type="ECO:0000256" key="1">
    <source>
        <dbReference type="ARBA" id="ARBA00022574"/>
    </source>
</evidence>
<keyword evidence="6" id="KW-1185">Reference proteome</keyword>
<dbReference type="InterPro" id="IPR001680">
    <property type="entry name" value="WD40_rpt"/>
</dbReference>
<name>X6M349_RETFI</name>
<comment type="caution">
    <text evidence="5">The sequence shown here is derived from an EMBL/GenBank/DDBJ whole genome shotgun (WGS) entry which is preliminary data.</text>
</comment>
<gene>
    <name evidence="5" type="ORF">RFI_29509</name>
</gene>
<dbReference type="InterPro" id="IPR036322">
    <property type="entry name" value="WD40_repeat_dom_sf"/>
</dbReference>
<proteinExistence type="predicted"/>
<dbReference type="PANTHER" id="PTHR44129">
    <property type="entry name" value="WD REPEAT-CONTAINING PROTEIN POP1"/>
    <property type="match status" value="1"/>
</dbReference>
<dbReference type="InterPro" id="IPR020472">
    <property type="entry name" value="WD40_PAC1"/>
</dbReference>
<dbReference type="Gene3D" id="2.130.10.10">
    <property type="entry name" value="YVTN repeat-like/Quinoprotein amine dehydrogenase"/>
    <property type="match status" value="2"/>
</dbReference>
<feature type="chain" id="PRO_5004974619" description="WD-40 repeat protein" evidence="4">
    <location>
        <begin position="18"/>
        <end position="195"/>
    </location>
</feature>
<dbReference type="SMART" id="SM00320">
    <property type="entry name" value="WD40"/>
    <property type="match status" value="3"/>
</dbReference>
<evidence type="ECO:0000256" key="2">
    <source>
        <dbReference type="ARBA" id="ARBA00022737"/>
    </source>
</evidence>
<dbReference type="PRINTS" id="PR00320">
    <property type="entry name" value="GPROTEINBRPT"/>
</dbReference>
<dbReference type="EMBL" id="ASPP01025617">
    <property type="protein sequence ID" value="ETO07882.1"/>
    <property type="molecule type" value="Genomic_DNA"/>
</dbReference>
<keyword evidence="2" id="KW-0677">Repeat</keyword>
<evidence type="ECO:0000313" key="5">
    <source>
        <dbReference type="EMBL" id="ETO07882.1"/>
    </source>
</evidence>
<feature type="repeat" description="WD" evidence="3">
    <location>
        <begin position="19"/>
        <end position="45"/>
    </location>
</feature>
<dbReference type="InterPro" id="IPR019775">
    <property type="entry name" value="WD40_repeat_CS"/>
</dbReference>
<dbReference type="PROSITE" id="PS50082">
    <property type="entry name" value="WD_REPEATS_2"/>
    <property type="match status" value="1"/>
</dbReference>
<sequence>MTLILLLSSLFIDYLSLDDGQFICSGSIDNTIRVWDIENNKQIQSFNGNSNVYCVKFSRYHYYNNHRSVICSSLHNETIHFWDFKDNQQLKTLNKHTGWISDIYVLDLKIKQFVYGILKQINYYIFNGHTKSIWCVDISPLQSNNNKNEINNIGVIGGNGYTICSGSFDNTICIWAIETTKQLIIYKDIIIGLKV</sequence>
<feature type="signal peptide" evidence="4">
    <location>
        <begin position="1"/>
        <end position="17"/>
    </location>
</feature>
<dbReference type="AlphaFoldDB" id="X6M349"/>
<dbReference type="SUPFAM" id="SSF50978">
    <property type="entry name" value="WD40 repeat-like"/>
    <property type="match status" value="1"/>
</dbReference>
<dbReference type="Proteomes" id="UP000023152">
    <property type="component" value="Unassembled WGS sequence"/>
</dbReference>
<accession>X6M349</accession>
<evidence type="ECO:0008006" key="7">
    <source>
        <dbReference type="Google" id="ProtNLM"/>
    </source>
</evidence>
<dbReference type="InterPro" id="IPR050349">
    <property type="entry name" value="WD_LIS1/nudF_dynein_reg"/>
</dbReference>
<dbReference type="InterPro" id="IPR015943">
    <property type="entry name" value="WD40/YVTN_repeat-like_dom_sf"/>
</dbReference>
<organism evidence="5 6">
    <name type="scientific">Reticulomyxa filosa</name>
    <dbReference type="NCBI Taxonomy" id="46433"/>
    <lineage>
        <taxon>Eukaryota</taxon>
        <taxon>Sar</taxon>
        <taxon>Rhizaria</taxon>
        <taxon>Retaria</taxon>
        <taxon>Foraminifera</taxon>
        <taxon>Monothalamids</taxon>
        <taxon>Reticulomyxidae</taxon>
        <taxon>Reticulomyxa</taxon>
    </lineage>
</organism>
<protein>
    <recommendedName>
        <fullName evidence="7">WD-40 repeat protein</fullName>
    </recommendedName>
</protein>
<dbReference type="Pfam" id="PF00400">
    <property type="entry name" value="WD40"/>
    <property type="match status" value="3"/>
</dbReference>
<keyword evidence="4" id="KW-0732">Signal</keyword>
<keyword evidence="1 3" id="KW-0853">WD repeat</keyword>
<evidence type="ECO:0000313" key="6">
    <source>
        <dbReference type="Proteomes" id="UP000023152"/>
    </source>
</evidence>
<evidence type="ECO:0000256" key="3">
    <source>
        <dbReference type="PROSITE-ProRule" id="PRU00221"/>
    </source>
</evidence>
<dbReference type="PROSITE" id="PS00678">
    <property type="entry name" value="WD_REPEATS_1"/>
    <property type="match status" value="1"/>
</dbReference>